<dbReference type="EMBL" id="AKCV02000025">
    <property type="protein sequence ID" value="TMS57277.1"/>
    <property type="molecule type" value="Genomic_DNA"/>
</dbReference>
<dbReference type="Proteomes" id="UP000004277">
    <property type="component" value="Unassembled WGS sequence"/>
</dbReference>
<gene>
    <name evidence="1" type="ORF">MW7_015160</name>
</gene>
<proteinExistence type="predicted"/>
<name>A0ACD3SM68_9BURK</name>
<evidence type="ECO:0000313" key="1">
    <source>
        <dbReference type="EMBL" id="TMS57277.1"/>
    </source>
</evidence>
<comment type="caution">
    <text evidence="1">The sequence shown here is derived from an EMBL/GenBank/DDBJ whole genome shotgun (WGS) entry which is preliminary data.</text>
</comment>
<keyword evidence="2" id="KW-1185">Reference proteome</keyword>
<sequence>MDFLPGEVAANDPKARKDGRKTATQQRAAAERIIGSLNTLFVDCMVYRCSLLPSNMRSAFLKQIEVEWKGPRRDELFKRIRHRLSRLSAAPCTTDEAKAHVDTLIKKIRRIDGRLLRDWVR</sequence>
<organism evidence="1 2">
    <name type="scientific">Imbroritus primus</name>
    <dbReference type="NCBI Taxonomy" id="3058603"/>
    <lineage>
        <taxon>Bacteria</taxon>
        <taxon>Pseudomonadati</taxon>
        <taxon>Pseudomonadota</taxon>
        <taxon>Betaproteobacteria</taxon>
        <taxon>Burkholderiales</taxon>
        <taxon>Burkholderiaceae</taxon>
        <taxon>Imbroritus</taxon>
    </lineage>
</organism>
<accession>A0ACD3SM68</accession>
<reference evidence="1" key="1">
    <citation type="submission" date="2019-05" db="EMBL/GenBank/DDBJ databases">
        <title>Revised genome assembly of Burkholderiaceae (previously Ralstonia) sp. PBA.</title>
        <authorList>
            <person name="Gan H.M."/>
        </authorList>
    </citation>
    <scope>NUCLEOTIDE SEQUENCE</scope>
    <source>
        <strain evidence="1">PBA</strain>
    </source>
</reference>
<protein>
    <submittedName>
        <fullName evidence="1">Uncharacterized protein</fullName>
    </submittedName>
</protein>
<evidence type="ECO:0000313" key="2">
    <source>
        <dbReference type="Proteomes" id="UP000004277"/>
    </source>
</evidence>